<proteinExistence type="inferred from homology"/>
<sequence>MEVFQFLMPIFTEYGYLAVFVMLLICGFGIPVPEDVTLVTGGVIAGLGHADVHTMFAVGMAGVMIGDGLMFTLGRLYGQRISQLPGFRKILTPERFASAQDAFHKYGKWVMFVARFLPGLRTPVFFSAGMSQRVTFPTWFLMDGFAALISVPIWVYLGYFGAQNWDWMFSVLRQFQHGIFALLGLGVAWLGWRWRRKRQSDAGNTPSDPS</sequence>
<evidence type="ECO:0000313" key="10">
    <source>
        <dbReference type="Proteomes" id="UP000250790"/>
    </source>
</evidence>
<name>A0A315E979_9BURK</name>
<comment type="similarity">
    <text evidence="2 7">Belongs to the DedA family.</text>
</comment>
<feature type="transmembrane region" description="Helical" evidence="7">
    <location>
        <begin position="52"/>
        <end position="73"/>
    </location>
</feature>
<evidence type="ECO:0000256" key="6">
    <source>
        <dbReference type="ARBA" id="ARBA00023136"/>
    </source>
</evidence>
<gene>
    <name evidence="9" type="ORF">B9Z37_06625</name>
</gene>
<feature type="transmembrane region" description="Helical" evidence="7">
    <location>
        <begin position="140"/>
        <end position="162"/>
    </location>
</feature>
<evidence type="ECO:0000259" key="8">
    <source>
        <dbReference type="Pfam" id="PF09335"/>
    </source>
</evidence>
<dbReference type="PANTHER" id="PTHR30353">
    <property type="entry name" value="INNER MEMBRANE PROTEIN DEDA-RELATED"/>
    <property type="match status" value="1"/>
</dbReference>
<dbReference type="InterPro" id="IPR032816">
    <property type="entry name" value="VTT_dom"/>
</dbReference>
<dbReference type="OrthoDB" id="21108at2"/>
<keyword evidence="3 7" id="KW-1003">Cell membrane</keyword>
<dbReference type="EMBL" id="NESN01000002">
    <property type="protein sequence ID" value="PUE54223.1"/>
    <property type="molecule type" value="Genomic_DNA"/>
</dbReference>
<reference evidence="9 10" key="1">
    <citation type="submission" date="2017-04" db="EMBL/GenBank/DDBJ databases">
        <title>Unexpected and diverse lifestyles within the genus Limnohabitans.</title>
        <authorList>
            <person name="Kasalicky V."/>
            <person name="Mehrshad M."/>
            <person name="Andrei S.-A."/>
            <person name="Salcher M."/>
            <person name="Kratochvilova H."/>
            <person name="Simek K."/>
            <person name="Ghai R."/>
        </authorList>
    </citation>
    <scope>NUCLEOTIDE SEQUENCE [LARGE SCALE GENOMIC DNA]</scope>
    <source>
        <strain evidence="9 10">II-B4</strain>
    </source>
</reference>
<keyword evidence="10" id="KW-1185">Reference proteome</keyword>
<protein>
    <submittedName>
        <fullName evidence="9">DedA family protein</fullName>
    </submittedName>
</protein>
<evidence type="ECO:0000256" key="4">
    <source>
        <dbReference type="ARBA" id="ARBA00022692"/>
    </source>
</evidence>
<evidence type="ECO:0000256" key="3">
    <source>
        <dbReference type="ARBA" id="ARBA00022475"/>
    </source>
</evidence>
<keyword evidence="4 7" id="KW-0812">Transmembrane</keyword>
<dbReference type="AlphaFoldDB" id="A0A315E979"/>
<accession>A0A315E979</accession>
<dbReference type="RefSeq" id="WP_108312193.1">
    <property type="nucleotide sequence ID" value="NZ_NESN01000002.1"/>
</dbReference>
<comment type="subcellular location">
    <subcellularLocation>
        <location evidence="1 7">Cell membrane</location>
        <topology evidence="1 7">Multi-pass membrane protein</topology>
    </subcellularLocation>
</comment>
<keyword evidence="6 7" id="KW-0472">Membrane</keyword>
<feature type="transmembrane region" description="Helical" evidence="7">
    <location>
        <begin position="174"/>
        <end position="192"/>
    </location>
</feature>
<dbReference type="Pfam" id="PF09335">
    <property type="entry name" value="VTT_dom"/>
    <property type="match status" value="1"/>
</dbReference>
<dbReference type="InterPro" id="IPR032818">
    <property type="entry name" value="DedA-like"/>
</dbReference>
<comment type="caution">
    <text evidence="9">The sequence shown here is derived from an EMBL/GenBank/DDBJ whole genome shotgun (WGS) entry which is preliminary data.</text>
</comment>
<dbReference type="PANTHER" id="PTHR30353:SF15">
    <property type="entry name" value="INNER MEMBRANE PROTEIN YABI"/>
    <property type="match status" value="1"/>
</dbReference>
<dbReference type="GO" id="GO:0005886">
    <property type="term" value="C:plasma membrane"/>
    <property type="evidence" value="ECO:0007669"/>
    <property type="project" value="UniProtKB-SubCell"/>
</dbReference>
<evidence type="ECO:0000256" key="5">
    <source>
        <dbReference type="ARBA" id="ARBA00022989"/>
    </source>
</evidence>
<feature type="domain" description="VTT" evidence="8">
    <location>
        <begin position="32"/>
        <end position="159"/>
    </location>
</feature>
<evidence type="ECO:0000256" key="2">
    <source>
        <dbReference type="ARBA" id="ARBA00010792"/>
    </source>
</evidence>
<dbReference type="Proteomes" id="UP000250790">
    <property type="component" value="Unassembled WGS sequence"/>
</dbReference>
<organism evidence="9 10">
    <name type="scientific">Limnohabitans parvus II-B4</name>
    <dbReference type="NCBI Taxonomy" id="1293052"/>
    <lineage>
        <taxon>Bacteria</taxon>
        <taxon>Pseudomonadati</taxon>
        <taxon>Pseudomonadota</taxon>
        <taxon>Betaproteobacteria</taxon>
        <taxon>Burkholderiales</taxon>
        <taxon>Comamonadaceae</taxon>
        <taxon>Limnohabitans</taxon>
    </lineage>
</organism>
<feature type="transmembrane region" description="Helical" evidence="7">
    <location>
        <begin position="14"/>
        <end position="32"/>
    </location>
</feature>
<evidence type="ECO:0000313" key="9">
    <source>
        <dbReference type="EMBL" id="PUE54223.1"/>
    </source>
</evidence>
<evidence type="ECO:0000256" key="7">
    <source>
        <dbReference type="RuleBase" id="RU367016"/>
    </source>
</evidence>
<keyword evidence="5 7" id="KW-1133">Transmembrane helix</keyword>
<evidence type="ECO:0000256" key="1">
    <source>
        <dbReference type="ARBA" id="ARBA00004651"/>
    </source>
</evidence>